<feature type="region of interest" description="Disordered" evidence="1">
    <location>
        <begin position="15"/>
        <end position="35"/>
    </location>
</feature>
<evidence type="ECO:0000313" key="6">
    <source>
        <dbReference type="EMBL" id="COX63997.1"/>
    </source>
</evidence>
<sequence length="69" mass="6913">MPALAASASVLAGTSTAASISGDDADHFSSRTARRNLSVAAKTTVSPRISTRMPVNIGNVSSRPAAIAT</sequence>
<evidence type="ECO:0000313" key="7">
    <source>
        <dbReference type="Proteomes" id="UP000038802"/>
    </source>
</evidence>
<evidence type="ECO:0000313" key="11">
    <source>
        <dbReference type="Proteomes" id="UP000049023"/>
    </source>
</evidence>
<dbReference type="EMBL" id="CNFU01000265">
    <property type="protein sequence ID" value="CKR52120.1"/>
    <property type="molecule type" value="Genomic_DNA"/>
</dbReference>
<evidence type="ECO:0000313" key="4">
    <source>
        <dbReference type="EMBL" id="COX44225.1"/>
    </source>
</evidence>
<evidence type="ECO:0000313" key="5">
    <source>
        <dbReference type="EMBL" id="COX48715.1"/>
    </source>
</evidence>
<dbReference type="Proteomes" id="UP000046947">
    <property type="component" value="Unassembled WGS sequence"/>
</dbReference>
<dbReference type="Proteomes" id="UP000038802">
    <property type="component" value="Unassembled WGS sequence"/>
</dbReference>
<evidence type="ECO:0000313" key="8">
    <source>
        <dbReference type="Proteomes" id="UP000044938"/>
    </source>
</evidence>
<evidence type="ECO:0000256" key="1">
    <source>
        <dbReference type="SAM" id="MobiDB-lite"/>
    </source>
</evidence>
<name>A0A0U0TBE9_MYCTX</name>
<dbReference type="Proteomes" id="UP000049023">
    <property type="component" value="Unassembled WGS sequence"/>
</dbReference>
<evidence type="ECO:0000313" key="10">
    <source>
        <dbReference type="Proteomes" id="UP000048600"/>
    </source>
</evidence>
<proteinExistence type="predicted"/>
<organism evidence="4 7">
    <name type="scientific">Mycobacterium tuberculosis</name>
    <dbReference type="NCBI Taxonomy" id="1773"/>
    <lineage>
        <taxon>Bacteria</taxon>
        <taxon>Bacillati</taxon>
        <taxon>Actinomycetota</taxon>
        <taxon>Actinomycetes</taxon>
        <taxon>Mycobacteriales</taxon>
        <taxon>Mycobacteriaceae</taxon>
        <taxon>Mycobacterium</taxon>
        <taxon>Mycobacterium tuberculosis complex</taxon>
    </lineage>
</organism>
<protein>
    <submittedName>
        <fullName evidence="4">Uncharacterized protein</fullName>
    </submittedName>
</protein>
<reference evidence="7 8" key="2">
    <citation type="submission" date="2015-03" db="EMBL/GenBank/DDBJ databases">
        <authorList>
            <consortium name="Pathogen Informatics"/>
        </authorList>
    </citation>
    <scope>NUCLEOTIDE SEQUENCE [LARGE SCALE GENOMIC DNA]</scope>
    <source>
        <strain evidence="3 11">Bir 187</strain>
        <strain evidence="2 9">H09601792</strain>
        <strain evidence="7">K00500041</strain>
        <strain evidence="6 8">M09401471</strain>
        <strain evidence="5 10">P00601463</strain>
    </source>
</reference>
<gene>
    <name evidence="2" type="ORF">ERS007688_02599</name>
    <name evidence="4" type="ORF">ERS007703_05237</name>
    <name evidence="6" type="ORF">ERS007720_04751</name>
    <name evidence="5" type="ORF">ERS007741_04456</name>
    <name evidence="3" type="ORF">ERS027661_01524</name>
</gene>
<dbReference type="AlphaFoldDB" id="A0A0U0TBE9"/>
<dbReference type="EMBL" id="CSAE01001255">
    <property type="protein sequence ID" value="COX44225.1"/>
    <property type="molecule type" value="Genomic_DNA"/>
</dbReference>
<dbReference type="Proteomes" id="UP000044938">
    <property type="component" value="Unassembled WGS sequence"/>
</dbReference>
<evidence type="ECO:0000313" key="2">
    <source>
        <dbReference type="EMBL" id="CFE57348.1"/>
    </source>
</evidence>
<dbReference type="EMBL" id="CHKL01000948">
    <property type="protein sequence ID" value="COX48715.1"/>
    <property type="molecule type" value="Genomic_DNA"/>
</dbReference>
<dbReference type="EMBL" id="CFOH01000451">
    <property type="protein sequence ID" value="CFE57348.1"/>
    <property type="molecule type" value="Genomic_DNA"/>
</dbReference>
<accession>A0A0U0TBE9</accession>
<reference evidence="4" key="1">
    <citation type="submission" date="2015-03" db="EMBL/GenBank/DDBJ databases">
        <authorList>
            <person name="Murphy D."/>
        </authorList>
    </citation>
    <scope>NUCLEOTIDE SEQUENCE [LARGE SCALE GENOMIC DNA]</scope>
    <source>
        <strain evidence="4">K00500041</strain>
    </source>
</reference>
<evidence type="ECO:0000313" key="3">
    <source>
        <dbReference type="EMBL" id="CKR52120.1"/>
    </source>
</evidence>
<dbReference type="EMBL" id="CSAJ01001133">
    <property type="protein sequence ID" value="COX63997.1"/>
    <property type="molecule type" value="Genomic_DNA"/>
</dbReference>
<dbReference type="Proteomes" id="UP000048600">
    <property type="component" value="Unassembled WGS sequence"/>
</dbReference>
<evidence type="ECO:0000313" key="9">
    <source>
        <dbReference type="Proteomes" id="UP000046947"/>
    </source>
</evidence>